<dbReference type="AlphaFoldDB" id="A0A2C9LVU6"/>
<keyword evidence="2" id="KW-0401">Integrin</keyword>
<evidence type="ECO:0000259" key="6">
    <source>
        <dbReference type="Pfam" id="PF20806"/>
    </source>
</evidence>
<keyword evidence="3" id="KW-0472">Membrane</keyword>
<dbReference type="KEGG" id="bgt:106079664"/>
<reference evidence="7" key="1">
    <citation type="submission" date="2020-05" db="UniProtKB">
        <authorList>
            <consortium name="EnsemblMetazoa"/>
        </authorList>
    </citation>
    <scope>IDENTIFICATION</scope>
    <source>
        <strain evidence="7">BB02</strain>
    </source>
</reference>
<keyword evidence="4" id="KW-0325">Glycoprotein</keyword>
<feature type="domain" description="Integrin alpha third immunoglobulin-like" evidence="6">
    <location>
        <begin position="2"/>
        <end position="93"/>
    </location>
</feature>
<organism evidence="7 8">
    <name type="scientific">Biomphalaria glabrata</name>
    <name type="common">Bloodfluke planorb</name>
    <name type="synonym">Freshwater snail</name>
    <dbReference type="NCBI Taxonomy" id="6526"/>
    <lineage>
        <taxon>Eukaryota</taxon>
        <taxon>Metazoa</taxon>
        <taxon>Spiralia</taxon>
        <taxon>Lophotrochozoa</taxon>
        <taxon>Mollusca</taxon>
        <taxon>Gastropoda</taxon>
        <taxon>Heterobranchia</taxon>
        <taxon>Euthyneura</taxon>
        <taxon>Panpulmonata</taxon>
        <taxon>Hygrophila</taxon>
        <taxon>Lymnaeoidea</taxon>
        <taxon>Planorbidae</taxon>
        <taxon>Biomphalaria</taxon>
    </lineage>
</organism>
<evidence type="ECO:0000313" key="8">
    <source>
        <dbReference type="Proteomes" id="UP000076420"/>
    </source>
</evidence>
<evidence type="ECO:0000256" key="1">
    <source>
        <dbReference type="ARBA" id="ARBA00004479"/>
    </source>
</evidence>
<dbReference type="VEuPathDB" id="VectorBase:BGLB035555"/>
<dbReference type="EnsemblMetazoa" id="BGLB035555-RA">
    <property type="protein sequence ID" value="BGLB035555-PA"/>
    <property type="gene ID" value="BGLB035555"/>
</dbReference>
<dbReference type="Gene3D" id="2.60.40.1530">
    <property type="entry name" value="ntegrin, alpha v. Chain A, domain 4"/>
    <property type="match status" value="1"/>
</dbReference>
<dbReference type="InterPro" id="IPR032695">
    <property type="entry name" value="Integrin_dom_sf"/>
</dbReference>
<dbReference type="Pfam" id="PF20806">
    <property type="entry name" value="Integrin_A_Ig_3"/>
    <property type="match status" value="1"/>
</dbReference>
<name>A0A2C9LVU6_BIOGL</name>
<feature type="region of interest" description="Disordered" evidence="5">
    <location>
        <begin position="72"/>
        <end position="92"/>
    </location>
</feature>
<protein>
    <recommendedName>
        <fullName evidence="6">Integrin alpha third immunoglobulin-like domain-containing protein</fullName>
    </recommendedName>
</protein>
<comment type="subcellular location">
    <subcellularLocation>
        <location evidence="1">Membrane</location>
        <topology evidence="1">Single-pass type I membrane protein</topology>
    </subcellularLocation>
</comment>
<dbReference type="GO" id="GO:0007229">
    <property type="term" value="P:integrin-mediated signaling pathway"/>
    <property type="evidence" value="ECO:0007669"/>
    <property type="project" value="UniProtKB-KW"/>
</dbReference>
<dbReference type="Proteomes" id="UP000076420">
    <property type="component" value="Unassembled WGS sequence"/>
</dbReference>
<dbReference type="VEuPathDB" id="VectorBase:BGLAX_028969"/>
<evidence type="ECO:0000313" key="7">
    <source>
        <dbReference type="EnsemblMetazoa" id="BGLB035555-PA"/>
    </source>
</evidence>
<evidence type="ECO:0000256" key="2">
    <source>
        <dbReference type="ARBA" id="ARBA00023037"/>
    </source>
</evidence>
<evidence type="ECO:0000256" key="4">
    <source>
        <dbReference type="ARBA" id="ARBA00023180"/>
    </source>
</evidence>
<evidence type="ECO:0000256" key="5">
    <source>
        <dbReference type="SAM" id="MobiDB-lite"/>
    </source>
</evidence>
<dbReference type="InterPro" id="IPR048286">
    <property type="entry name" value="Integrin_alpha_Ig-like_3"/>
</dbReference>
<sequence>MGPGEISESEITISWPYELGGAQAGKKKYLLYLMKEPTVEGDNVMCNDIKRYVNPEKIKPLKFGEISNSVKEEKDVQKRRKRQAEPKAKSSGKVVVLVGCCQNLS</sequence>
<gene>
    <name evidence="7" type="primary">106079664</name>
</gene>
<proteinExistence type="predicted"/>
<evidence type="ECO:0000256" key="3">
    <source>
        <dbReference type="ARBA" id="ARBA00023136"/>
    </source>
</evidence>
<accession>A0A2C9LVU6</accession>
<dbReference type="GO" id="GO:0016020">
    <property type="term" value="C:membrane"/>
    <property type="evidence" value="ECO:0007669"/>
    <property type="project" value="UniProtKB-SubCell"/>
</dbReference>
<dbReference type="SUPFAM" id="SSF69179">
    <property type="entry name" value="Integrin domains"/>
    <property type="match status" value="1"/>
</dbReference>